<proteinExistence type="predicted"/>
<accession>A0A2V2WNT4</accession>
<evidence type="ECO:0000256" key="1">
    <source>
        <dbReference type="ARBA" id="ARBA00022723"/>
    </source>
</evidence>
<dbReference type="Pfam" id="PF01556">
    <property type="entry name" value="DnaJ_C"/>
    <property type="match status" value="1"/>
</dbReference>
<keyword evidence="3 6" id="KW-0863">Zinc-finger</keyword>
<dbReference type="InterPro" id="IPR044713">
    <property type="entry name" value="DNJA1/2-like"/>
</dbReference>
<feature type="domain" description="CR-type" evidence="9">
    <location>
        <begin position="173"/>
        <end position="256"/>
    </location>
</feature>
<dbReference type="CDD" id="cd10747">
    <property type="entry name" value="DnaJ_C"/>
    <property type="match status" value="1"/>
</dbReference>
<dbReference type="SUPFAM" id="SSF46565">
    <property type="entry name" value="Chaperone J-domain"/>
    <property type="match status" value="1"/>
</dbReference>
<dbReference type="VEuPathDB" id="TriTrypDB:C4B63_12g341"/>
<dbReference type="FunFam" id="2.10.230.10:FF:000002">
    <property type="entry name" value="Molecular chaperone DnaJ"/>
    <property type="match status" value="1"/>
</dbReference>
<sequence>MSCHGGSHTWLFFFLLRGVLLLLLLLPLDAGEEVVVVAAAAKSAPKVEEEDFYEVLGLGKERDDASERDIKSAWRKLSKKHHPDLAGESQREVYQRIQRAYEVLGDRKKRKVYDILGLDGVKKIEQPQEQQQQQQHMHSFFSFFGGGHQQQQVDRGKNEDLVLLVPLEDVYSGAAHTVKLSKTKICRNCRGTGARSKDHLVRCPHCNGEGRVLRRVQLAPGFIQQMEQPCAHCNGQGVFITEKCLMCKGKKTVRSTSSISIDIEQGIPDGHVLTYELEADQQPNQVPGDVLFTVVTASHPRFTRSDNDLTVTVVLTLKEALLGFSKSLTHLDGHVVELEQSGVTQHGERRKIAGEGMPKHHVPSERGDLHVIFEVEVPSLLTKAQKEALERAFG</sequence>
<dbReference type="VEuPathDB" id="TriTrypDB:TcCL_NonESM07650"/>
<dbReference type="PROSITE" id="PS00636">
    <property type="entry name" value="DNAJ_1"/>
    <property type="match status" value="1"/>
</dbReference>
<evidence type="ECO:0000313" key="10">
    <source>
        <dbReference type="EMBL" id="PWV08154.1"/>
    </source>
</evidence>
<dbReference type="Pfam" id="PF00226">
    <property type="entry name" value="DnaJ"/>
    <property type="match status" value="1"/>
</dbReference>
<dbReference type="InterPro" id="IPR001305">
    <property type="entry name" value="HSP_DnaJ_Cys-rich_dom"/>
</dbReference>
<dbReference type="PANTHER" id="PTHR43888">
    <property type="entry name" value="DNAJ-LIKE-2, ISOFORM A-RELATED"/>
    <property type="match status" value="1"/>
</dbReference>
<dbReference type="OMA" id="KWHEDGD"/>
<comment type="caution">
    <text evidence="10">The sequence shown here is derived from an EMBL/GenBank/DDBJ whole genome shotgun (WGS) entry which is preliminary data.</text>
</comment>
<dbReference type="VEuPathDB" id="TriTrypDB:TcBrA4_0091310"/>
<name>A0A2V2WNT4_TRYCR</name>
<keyword evidence="4 6" id="KW-0862">Zinc</keyword>
<dbReference type="PRINTS" id="PR00625">
    <property type="entry name" value="JDOMAIN"/>
</dbReference>
<reference evidence="10 11" key="1">
    <citation type="journal article" date="2018" name="Microb. Genom.">
        <title>Expanding an expanded genome: long-read sequencing of Trypanosoma cruzi.</title>
        <authorList>
            <person name="Berna L."/>
            <person name="Rodriguez M."/>
            <person name="Chiribao M.L."/>
            <person name="Parodi-Talice A."/>
            <person name="Pita S."/>
            <person name="Rijo G."/>
            <person name="Alvarez-Valin F."/>
            <person name="Robello C."/>
        </authorList>
    </citation>
    <scope>NUCLEOTIDE SEQUENCE [LARGE SCALE GENOMIC DNA]</scope>
    <source>
        <strain evidence="10 11">TCC</strain>
    </source>
</reference>
<dbReference type="VEuPathDB" id="TriTrypDB:TCSYLVIO_005909"/>
<evidence type="ECO:0000313" key="11">
    <source>
        <dbReference type="Proteomes" id="UP000246078"/>
    </source>
</evidence>
<dbReference type="GO" id="GO:0006457">
    <property type="term" value="P:protein folding"/>
    <property type="evidence" value="ECO:0007669"/>
    <property type="project" value="InterPro"/>
</dbReference>
<dbReference type="VEuPathDB" id="TriTrypDB:TCDM_10337"/>
<evidence type="ECO:0000259" key="8">
    <source>
        <dbReference type="PROSITE" id="PS50076"/>
    </source>
</evidence>
<keyword evidence="7" id="KW-0732">Signal</keyword>
<dbReference type="VEuPathDB" id="TriTrypDB:ECC02_004986"/>
<keyword evidence="5" id="KW-0143">Chaperone</keyword>
<dbReference type="Gene3D" id="2.60.260.20">
    <property type="entry name" value="Urease metallochaperone UreE, N-terminal domain"/>
    <property type="match status" value="2"/>
</dbReference>
<feature type="zinc finger region" description="CR-type" evidence="6">
    <location>
        <begin position="173"/>
        <end position="256"/>
    </location>
</feature>
<dbReference type="SMR" id="A0A2V2WNT4"/>
<dbReference type="SMART" id="SM00271">
    <property type="entry name" value="DnaJ"/>
    <property type="match status" value="1"/>
</dbReference>
<dbReference type="Proteomes" id="UP000246078">
    <property type="component" value="Unassembled WGS sequence"/>
</dbReference>
<dbReference type="CDD" id="cd06257">
    <property type="entry name" value="DnaJ"/>
    <property type="match status" value="1"/>
</dbReference>
<dbReference type="GO" id="GO:0030544">
    <property type="term" value="F:Hsp70 protein binding"/>
    <property type="evidence" value="ECO:0007669"/>
    <property type="project" value="InterPro"/>
</dbReference>
<feature type="chain" id="PRO_5015863551" evidence="7">
    <location>
        <begin position="32"/>
        <end position="394"/>
    </location>
</feature>
<dbReference type="InterPro" id="IPR036410">
    <property type="entry name" value="HSP_DnaJ_Cys-rich_dom_sf"/>
</dbReference>
<dbReference type="VEuPathDB" id="TriTrypDB:TcCLB.509437.40"/>
<evidence type="ECO:0000256" key="6">
    <source>
        <dbReference type="PROSITE-ProRule" id="PRU00546"/>
    </source>
</evidence>
<dbReference type="FunFam" id="2.60.260.20:FF:000013">
    <property type="entry name" value="DnaJ subfamily B member 11"/>
    <property type="match status" value="1"/>
</dbReference>
<gene>
    <name evidence="10" type="ORF">C3747_93g54</name>
</gene>
<dbReference type="VEuPathDB" id="TriTrypDB:BCY84_21200"/>
<dbReference type="SUPFAM" id="SSF57938">
    <property type="entry name" value="DnaJ/Hsp40 cysteine-rich domain"/>
    <property type="match status" value="1"/>
</dbReference>
<keyword evidence="1 6" id="KW-0479">Metal-binding</keyword>
<keyword evidence="10" id="KW-0346">Stress response</keyword>
<evidence type="ECO:0000259" key="9">
    <source>
        <dbReference type="PROSITE" id="PS51188"/>
    </source>
</evidence>
<dbReference type="VEuPathDB" id="TriTrypDB:TcG_03572"/>
<dbReference type="EMBL" id="PRFC01000093">
    <property type="protein sequence ID" value="PWV08154.1"/>
    <property type="molecule type" value="Genomic_DNA"/>
</dbReference>
<evidence type="ECO:0000256" key="2">
    <source>
        <dbReference type="ARBA" id="ARBA00022737"/>
    </source>
</evidence>
<evidence type="ECO:0000256" key="5">
    <source>
        <dbReference type="ARBA" id="ARBA00023186"/>
    </source>
</evidence>
<dbReference type="VEuPathDB" id="TriTrypDB:C3747_93g54"/>
<dbReference type="PROSITE" id="PS50076">
    <property type="entry name" value="DNAJ_2"/>
    <property type="match status" value="1"/>
</dbReference>
<dbReference type="OrthoDB" id="550424at2759"/>
<dbReference type="PROSITE" id="PS51188">
    <property type="entry name" value="ZF_CR"/>
    <property type="match status" value="1"/>
</dbReference>
<evidence type="ECO:0000256" key="3">
    <source>
        <dbReference type="ARBA" id="ARBA00022771"/>
    </source>
</evidence>
<dbReference type="AlphaFoldDB" id="A0A2V2WNT4"/>
<dbReference type="Pfam" id="PF00684">
    <property type="entry name" value="DnaJ_CXXCXGXG"/>
    <property type="match status" value="1"/>
</dbReference>
<dbReference type="InterPro" id="IPR002939">
    <property type="entry name" value="DnaJ_C"/>
</dbReference>
<evidence type="ECO:0000256" key="4">
    <source>
        <dbReference type="ARBA" id="ARBA00022833"/>
    </source>
</evidence>
<dbReference type="VEuPathDB" id="TriTrypDB:Tc_MARK_5358"/>
<dbReference type="InterPro" id="IPR018253">
    <property type="entry name" value="DnaJ_domain_CS"/>
</dbReference>
<dbReference type="GO" id="GO:0008270">
    <property type="term" value="F:zinc ion binding"/>
    <property type="evidence" value="ECO:0007669"/>
    <property type="project" value="UniProtKB-KW"/>
</dbReference>
<feature type="signal peptide" evidence="7">
    <location>
        <begin position="1"/>
        <end position="31"/>
    </location>
</feature>
<dbReference type="InterPro" id="IPR008971">
    <property type="entry name" value="HSP40/DnaJ_pept-bd"/>
</dbReference>
<dbReference type="Gene3D" id="1.10.287.110">
    <property type="entry name" value="DnaJ domain"/>
    <property type="match status" value="1"/>
</dbReference>
<organism evidence="10 11">
    <name type="scientific">Trypanosoma cruzi</name>
    <dbReference type="NCBI Taxonomy" id="5693"/>
    <lineage>
        <taxon>Eukaryota</taxon>
        <taxon>Discoba</taxon>
        <taxon>Euglenozoa</taxon>
        <taxon>Kinetoplastea</taxon>
        <taxon>Metakinetoplastina</taxon>
        <taxon>Trypanosomatida</taxon>
        <taxon>Trypanosomatidae</taxon>
        <taxon>Trypanosoma</taxon>
        <taxon>Schizotrypanum</taxon>
    </lineage>
</organism>
<dbReference type="SUPFAM" id="SSF49493">
    <property type="entry name" value="HSP40/DnaJ peptide-binding domain"/>
    <property type="match status" value="2"/>
</dbReference>
<protein>
    <submittedName>
        <fullName evidence="10">Putative heat shock protein DNAJ</fullName>
    </submittedName>
</protein>
<evidence type="ECO:0000256" key="7">
    <source>
        <dbReference type="SAM" id="SignalP"/>
    </source>
</evidence>
<keyword evidence="2" id="KW-0677">Repeat</keyword>
<dbReference type="GO" id="GO:0051082">
    <property type="term" value="F:unfolded protein binding"/>
    <property type="evidence" value="ECO:0007669"/>
    <property type="project" value="InterPro"/>
</dbReference>
<dbReference type="InterPro" id="IPR001623">
    <property type="entry name" value="DnaJ_domain"/>
</dbReference>
<dbReference type="InterPro" id="IPR036869">
    <property type="entry name" value="J_dom_sf"/>
</dbReference>
<dbReference type="Gene3D" id="2.10.230.10">
    <property type="entry name" value="Heat shock protein DnaJ, cysteine-rich domain"/>
    <property type="match status" value="1"/>
</dbReference>
<dbReference type="VEuPathDB" id="TriTrypDB:TcYC6_0117850"/>
<dbReference type="CDD" id="cd10719">
    <property type="entry name" value="DnaJ_zf"/>
    <property type="match status" value="1"/>
</dbReference>
<feature type="domain" description="J" evidence="8">
    <location>
        <begin position="51"/>
        <end position="117"/>
    </location>
</feature>
<dbReference type="VEuPathDB" id="TriTrypDB:TcCLB.509233.80"/>